<keyword evidence="2" id="KW-0732">Signal</keyword>
<dbReference type="EMBL" id="JAUEPS010000015">
    <property type="protein sequence ID" value="KAK0459067.1"/>
    <property type="molecule type" value="Genomic_DNA"/>
</dbReference>
<dbReference type="Proteomes" id="UP001175211">
    <property type="component" value="Unassembled WGS sequence"/>
</dbReference>
<feature type="chain" id="PRO_5041247394" evidence="2">
    <location>
        <begin position="20"/>
        <end position="169"/>
    </location>
</feature>
<feature type="compositionally biased region" description="Pro residues" evidence="1">
    <location>
        <begin position="158"/>
        <end position="169"/>
    </location>
</feature>
<dbReference type="RefSeq" id="XP_060331293.1">
    <property type="nucleotide sequence ID" value="XM_060481593.1"/>
</dbReference>
<proteinExistence type="predicted"/>
<name>A0AA39KDA4_ARMTA</name>
<sequence>MGVFVGLVLISAMLTCLRRRRLRNSVAKHSLAQLSAPVAWPPTQLASTLAPPPPVYAPPPSYQQPVVEPDNNAASSPAPVQSNNPFRRYPYTETASPPAFPEVPPAPASSGTQGATSQTDDPYDTHATAHRQQATVLAKYSRTSNSNQLSESAGPSTEPQPPPYTEQTR</sequence>
<feature type="compositionally biased region" description="Polar residues" evidence="1">
    <location>
        <begin position="72"/>
        <end position="85"/>
    </location>
</feature>
<feature type="signal peptide" evidence="2">
    <location>
        <begin position="1"/>
        <end position="19"/>
    </location>
</feature>
<accession>A0AA39KDA4</accession>
<feature type="compositionally biased region" description="Polar residues" evidence="1">
    <location>
        <begin position="111"/>
        <end position="120"/>
    </location>
</feature>
<feature type="region of interest" description="Disordered" evidence="1">
    <location>
        <begin position="51"/>
        <end position="169"/>
    </location>
</feature>
<dbReference type="GeneID" id="85365141"/>
<evidence type="ECO:0000256" key="2">
    <source>
        <dbReference type="SAM" id="SignalP"/>
    </source>
</evidence>
<feature type="compositionally biased region" description="Pro residues" evidence="1">
    <location>
        <begin position="51"/>
        <end position="62"/>
    </location>
</feature>
<evidence type="ECO:0000256" key="1">
    <source>
        <dbReference type="SAM" id="MobiDB-lite"/>
    </source>
</evidence>
<comment type="caution">
    <text evidence="3">The sequence shown here is derived from an EMBL/GenBank/DDBJ whole genome shotgun (WGS) entry which is preliminary data.</text>
</comment>
<feature type="compositionally biased region" description="Pro residues" evidence="1">
    <location>
        <begin position="98"/>
        <end position="107"/>
    </location>
</feature>
<feature type="compositionally biased region" description="Polar residues" evidence="1">
    <location>
        <begin position="130"/>
        <end position="154"/>
    </location>
</feature>
<evidence type="ECO:0000313" key="4">
    <source>
        <dbReference type="Proteomes" id="UP001175211"/>
    </source>
</evidence>
<reference evidence="3" key="1">
    <citation type="submission" date="2023-06" db="EMBL/GenBank/DDBJ databases">
        <authorList>
            <consortium name="Lawrence Berkeley National Laboratory"/>
            <person name="Ahrendt S."/>
            <person name="Sahu N."/>
            <person name="Indic B."/>
            <person name="Wong-Bajracharya J."/>
            <person name="Merenyi Z."/>
            <person name="Ke H.-M."/>
            <person name="Monk M."/>
            <person name="Kocsube S."/>
            <person name="Drula E."/>
            <person name="Lipzen A."/>
            <person name="Balint B."/>
            <person name="Henrissat B."/>
            <person name="Andreopoulos B."/>
            <person name="Martin F.M."/>
            <person name="Harder C.B."/>
            <person name="Rigling D."/>
            <person name="Ford K.L."/>
            <person name="Foster G.D."/>
            <person name="Pangilinan J."/>
            <person name="Papanicolaou A."/>
            <person name="Barry K."/>
            <person name="LaButti K."/>
            <person name="Viragh M."/>
            <person name="Koriabine M."/>
            <person name="Yan M."/>
            <person name="Riley R."/>
            <person name="Champramary S."/>
            <person name="Plett K.L."/>
            <person name="Tsai I.J."/>
            <person name="Slot J."/>
            <person name="Sipos G."/>
            <person name="Plett J."/>
            <person name="Nagy L.G."/>
            <person name="Grigoriev I.V."/>
        </authorList>
    </citation>
    <scope>NUCLEOTIDE SEQUENCE</scope>
    <source>
        <strain evidence="3">CCBAS 213</strain>
    </source>
</reference>
<protein>
    <submittedName>
        <fullName evidence="3">Uncharacterized protein</fullName>
    </submittedName>
</protein>
<dbReference type="AlphaFoldDB" id="A0AA39KDA4"/>
<keyword evidence="4" id="KW-1185">Reference proteome</keyword>
<organism evidence="3 4">
    <name type="scientific">Armillaria tabescens</name>
    <name type="common">Ringless honey mushroom</name>
    <name type="synonym">Agaricus tabescens</name>
    <dbReference type="NCBI Taxonomy" id="1929756"/>
    <lineage>
        <taxon>Eukaryota</taxon>
        <taxon>Fungi</taxon>
        <taxon>Dikarya</taxon>
        <taxon>Basidiomycota</taxon>
        <taxon>Agaricomycotina</taxon>
        <taxon>Agaricomycetes</taxon>
        <taxon>Agaricomycetidae</taxon>
        <taxon>Agaricales</taxon>
        <taxon>Marasmiineae</taxon>
        <taxon>Physalacriaceae</taxon>
        <taxon>Desarmillaria</taxon>
    </lineage>
</organism>
<evidence type="ECO:0000313" key="3">
    <source>
        <dbReference type="EMBL" id="KAK0459067.1"/>
    </source>
</evidence>
<gene>
    <name evidence="3" type="ORF">EV420DRAFT_301488</name>
</gene>